<accession>A0ABU6XJM6</accession>
<protein>
    <submittedName>
        <fullName evidence="1">Uncharacterized protein</fullName>
    </submittedName>
</protein>
<proteinExistence type="predicted"/>
<evidence type="ECO:0000313" key="2">
    <source>
        <dbReference type="Proteomes" id="UP001341840"/>
    </source>
</evidence>
<organism evidence="1 2">
    <name type="scientific">Stylosanthes scabra</name>
    <dbReference type="NCBI Taxonomy" id="79078"/>
    <lineage>
        <taxon>Eukaryota</taxon>
        <taxon>Viridiplantae</taxon>
        <taxon>Streptophyta</taxon>
        <taxon>Embryophyta</taxon>
        <taxon>Tracheophyta</taxon>
        <taxon>Spermatophyta</taxon>
        <taxon>Magnoliopsida</taxon>
        <taxon>eudicotyledons</taxon>
        <taxon>Gunneridae</taxon>
        <taxon>Pentapetalae</taxon>
        <taxon>rosids</taxon>
        <taxon>fabids</taxon>
        <taxon>Fabales</taxon>
        <taxon>Fabaceae</taxon>
        <taxon>Papilionoideae</taxon>
        <taxon>50 kb inversion clade</taxon>
        <taxon>dalbergioids sensu lato</taxon>
        <taxon>Dalbergieae</taxon>
        <taxon>Pterocarpus clade</taxon>
        <taxon>Stylosanthes</taxon>
    </lineage>
</organism>
<evidence type="ECO:0000313" key="1">
    <source>
        <dbReference type="EMBL" id="MED6197579.1"/>
    </source>
</evidence>
<dbReference type="EMBL" id="JASCZI010211926">
    <property type="protein sequence ID" value="MED6197579.1"/>
    <property type="molecule type" value="Genomic_DNA"/>
</dbReference>
<dbReference type="Proteomes" id="UP001341840">
    <property type="component" value="Unassembled WGS sequence"/>
</dbReference>
<sequence length="144" mass="17035">MFLGLRNLKIPTRGAYKRSLRGNPCCTFQQPTTKFLFSYSHISFTRKEMSNPNLIVATLYLDGELKRDMDGIGFACLNPLLLYIQRVDMLDELKRIILRMMGTVGQKYVRRIAYRLLDILLLLEYKFKLFWLEGDDHVRTMFDR</sequence>
<reference evidence="1 2" key="1">
    <citation type="journal article" date="2023" name="Plants (Basel)">
        <title>Bridging the Gap: Combining Genomics and Transcriptomics Approaches to Understand Stylosanthes scabra, an Orphan Legume from the Brazilian Caatinga.</title>
        <authorList>
            <person name="Ferreira-Neto J.R.C."/>
            <person name="da Silva M.D."/>
            <person name="Binneck E."/>
            <person name="de Melo N.F."/>
            <person name="da Silva R.H."/>
            <person name="de Melo A.L.T.M."/>
            <person name="Pandolfi V."/>
            <person name="Bustamante F.O."/>
            <person name="Brasileiro-Vidal A.C."/>
            <person name="Benko-Iseppon A.M."/>
        </authorList>
    </citation>
    <scope>NUCLEOTIDE SEQUENCE [LARGE SCALE GENOMIC DNA]</scope>
    <source>
        <tissue evidence="1">Leaves</tissue>
    </source>
</reference>
<keyword evidence="2" id="KW-1185">Reference proteome</keyword>
<comment type="caution">
    <text evidence="1">The sequence shown here is derived from an EMBL/GenBank/DDBJ whole genome shotgun (WGS) entry which is preliminary data.</text>
</comment>
<name>A0ABU6XJM6_9FABA</name>
<gene>
    <name evidence="1" type="ORF">PIB30_057803</name>
</gene>